<dbReference type="Pfam" id="PF01497">
    <property type="entry name" value="Peripla_BP_2"/>
    <property type="match status" value="1"/>
</dbReference>
<evidence type="ECO:0000256" key="2">
    <source>
        <dbReference type="ARBA" id="ARBA00008814"/>
    </source>
</evidence>
<proteinExistence type="inferred from homology"/>
<dbReference type="GO" id="GO:1901678">
    <property type="term" value="P:iron coordination entity transport"/>
    <property type="evidence" value="ECO:0007669"/>
    <property type="project" value="UniProtKB-ARBA"/>
</dbReference>
<dbReference type="PANTHER" id="PTHR30532:SF24">
    <property type="entry name" value="FERRIC ENTEROBACTIN-BINDING PERIPLASMIC PROTEIN FEPB"/>
    <property type="match status" value="1"/>
</dbReference>
<dbReference type="EMBL" id="FNFM01000003">
    <property type="protein sequence ID" value="SDJ95432.1"/>
    <property type="molecule type" value="Genomic_DNA"/>
</dbReference>
<dbReference type="GO" id="GO:0030288">
    <property type="term" value="C:outer membrane-bounded periplasmic space"/>
    <property type="evidence" value="ECO:0007669"/>
    <property type="project" value="TreeGrafter"/>
</dbReference>
<keyword evidence="8" id="KW-1185">Reference proteome</keyword>
<evidence type="ECO:0000256" key="1">
    <source>
        <dbReference type="ARBA" id="ARBA00004196"/>
    </source>
</evidence>
<organism evidence="7 8">
    <name type="scientific">Actinopolyspora mzabensis</name>
    <dbReference type="NCBI Taxonomy" id="995066"/>
    <lineage>
        <taxon>Bacteria</taxon>
        <taxon>Bacillati</taxon>
        <taxon>Actinomycetota</taxon>
        <taxon>Actinomycetes</taxon>
        <taxon>Actinopolysporales</taxon>
        <taxon>Actinopolysporaceae</taxon>
        <taxon>Actinopolyspora</taxon>
    </lineage>
</organism>
<protein>
    <submittedName>
        <fullName evidence="7">Iron complex transport system substrate-binding protein</fullName>
    </submittedName>
</protein>
<evidence type="ECO:0000256" key="5">
    <source>
        <dbReference type="SAM" id="SignalP"/>
    </source>
</evidence>
<dbReference type="PANTHER" id="PTHR30532">
    <property type="entry name" value="IRON III DICITRATE-BINDING PERIPLASMIC PROTEIN"/>
    <property type="match status" value="1"/>
</dbReference>
<accession>A0A1G8XXY6</accession>
<dbReference type="PROSITE" id="PS50983">
    <property type="entry name" value="FE_B12_PBP"/>
    <property type="match status" value="1"/>
</dbReference>
<comment type="subcellular location">
    <subcellularLocation>
        <location evidence="1">Cell envelope</location>
    </subcellularLocation>
</comment>
<dbReference type="Proteomes" id="UP000199213">
    <property type="component" value="Unassembled WGS sequence"/>
</dbReference>
<evidence type="ECO:0000259" key="6">
    <source>
        <dbReference type="PROSITE" id="PS50983"/>
    </source>
</evidence>
<dbReference type="Gene3D" id="3.40.50.1980">
    <property type="entry name" value="Nitrogenase molybdenum iron protein domain"/>
    <property type="match status" value="2"/>
</dbReference>
<evidence type="ECO:0000256" key="3">
    <source>
        <dbReference type="ARBA" id="ARBA00022448"/>
    </source>
</evidence>
<dbReference type="PROSITE" id="PS51257">
    <property type="entry name" value="PROKAR_LIPOPROTEIN"/>
    <property type="match status" value="1"/>
</dbReference>
<feature type="signal peptide" evidence="5">
    <location>
        <begin position="1"/>
        <end position="28"/>
    </location>
</feature>
<evidence type="ECO:0000256" key="4">
    <source>
        <dbReference type="ARBA" id="ARBA00022729"/>
    </source>
</evidence>
<dbReference type="InterPro" id="IPR002491">
    <property type="entry name" value="ABC_transptr_periplasmic_BD"/>
</dbReference>
<gene>
    <name evidence="7" type="ORF">SAMN04487820_103135</name>
</gene>
<name>A0A1G8XXY6_ACTMZ</name>
<evidence type="ECO:0000313" key="8">
    <source>
        <dbReference type="Proteomes" id="UP000199213"/>
    </source>
</evidence>
<dbReference type="InterPro" id="IPR051313">
    <property type="entry name" value="Bact_iron-sidero_bind"/>
</dbReference>
<reference evidence="8" key="1">
    <citation type="submission" date="2016-10" db="EMBL/GenBank/DDBJ databases">
        <authorList>
            <person name="Varghese N."/>
            <person name="Submissions S."/>
        </authorList>
    </citation>
    <scope>NUCLEOTIDE SEQUENCE [LARGE SCALE GENOMIC DNA]</scope>
    <source>
        <strain evidence="8">DSM 45460</strain>
    </source>
</reference>
<dbReference type="SUPFAM" id="SSF53807">
    <property type="entry name" value="Helical backbone' metal receptor"/>
    <property type="match status" value="1"/>
</dbReference>
<dbReference type="RefSeq" id="WP_245693923.1">
    <property type="nucleotide sequence ID" value="NZ_FNFM01000003.1"/>
</dbReference>
<evidence type="ECO:0000313" key="7">
    <source>
        <dbReference type="EMBL" id="SDJ95432.1"/>
    </source>
</evidence>
<sequence>MRSRLGNIRRFGGLLSVVLLATVLSACGQGDPSGESSDEATDNAAFPVTLSSKFGEVTVPEKPERVVALGWSDAETALDLGVQPVGVSDWLDFGGNGVGPWAAGEFTEPPEMLGTNEIDYEKVASLEPDLILNTRSDGSREKHQTLSKIAPTLAPPADTVPYGTSWRQQLDLVSKALGKPEAGQARIAEVERAFSEALSQYPQLQDKTVGVGAYYGSNQYGAYLTGDSRVRFMRELGMTNKPEIDELGSGSFYVDISRERLDVLSADLTVVFAINGSSQQLRQDQLLDRISAAKDDRLVILDDPDVISAFSSGSASGMEYALQQVAPVFAEHVAES</sequence>
<dbReference type="CDD" id="cd01146">
    <property type="entry name" value="FhuD"/>
    <property type="match status" value="1"/>
</dbReference>
<comment type="similarity">
    <text evidence="2">Belongs to the bacterial solute-binding protein 8 family.</text>
</comment>
<dbReference type="AlphaFoldDB" id="A0A1G8XXY6"/>
<feature type="domain" description="Fe/B12 periplasmic-binding" evidence="6">
    <location>
        <begin position="65"/>
        <end position="333"/>
    </location>
</feature>
<keyword evidence="3" id="KW-0813">Transport</keyword>
<keyword evidence="4 5" id="KW-0732">Signal</keyword>
<feature type="chain" id="PRO_5039332232" evidence="5">
    <location>
        <begin position="29"/>
        <end position="336"/>
    </location>
</feature>